<dbReference type="Pfam" id="PF05678">
    <property type="entry name" value="VQ"/>
    <property type="match status" value="1"/>
</dbReference>
<dbReference type="OMA" id="MHRDSTH"/>
<organism evidence="3 4">
    <name type="scientific">Macleaya cordata</name>
    <name type="common">Five-seeded plume-poppy</name>
    <name type="synonym">Bocconia cordata</name>
    <dbReference type="NCBI Taxonomy" id="56857"/>
    <lineage>
        <taxon>Eukaryota</taxon>
        <taxon>Viridiplantae</taxon>
        <taxon>Streptophyta</taxon>
        <taxon>Embryophyta</taxon>
        <taxon>Tracheophyta</taxon>
        <taxon>Spermatophyta</taxon>
        <taxon>Magnoliopsida</taxon>
        <taxon>Ranunculales</taxon>
        <taxon>Papaveraceae</taxon>
        <taxon>Papaveroideae</taxon>
        <taxon>Macleaya</taxon>
    </lineage>
</organism>
<dbReference type="AlphaFoldDB" id="A0A200R801"/>
<feature type="domain" description="VQ" evidence="2">
    <location>
        <begin position="47"/>
        <end position="68"/>
    </location>
</feature>
<dbReference type="FunCoup" id="A0A200R801">
    <property type="interactions" value="691"/>
</dbReference>
<dbReference type="GO" id="GO:0006970">
    <property type="term" value="P:response to osmotic stress"/>
    <property type="evidence" value="ECO:0007669"/>
    <property type="project" value="TreeGrafter"/>
</dbReference>
<evidence type="ECO:0000256" key="1">
    <source>
        <dbReference type="SAM" id="MobiDB-lite"/>
    </source>
</evidence>
<gene>
    <name evidence="3" type="ORF">BVC80_8805g17</name>
</gene>
<reference evidence="3 4" key="1">
    <citation type="journal article" date="2017" name="Mol. Plant">
        <title>The Genome of Medicinal Plant Macleaya cordata Provides New Insights into Benzylisoquinoline Alkaloids Metabolism.</title>
        <authorList>
            <person name="Liu X."/>
            <person name="Liu Y."/>
            <person name="Huang P."/>
            <person name="Ma Y."/>
            <person name="Qing Z."/>
            <person name="Tang Q."/>
            <person name="Cao H."/>
            <person name="Cheng P."/>
            <person name="Zheng Y."/>
            <person name="Yuan Z."/>
            <person name="Zhou Y."/>
            <person name="Liu J."/>
            <person name="Tang Z."/>
            <person name="Zhuo Y."/>
            <person name="Zhang Y."/>
            <person name="Yu L."/>
            <person name="Huang J."/>
            <person name="Yang P."/>
            <person name="Peng Q."/>
            <person name="Zhang J."/>
            <person name="Jiang W."/>
            <person name="Zhang Z."/>
            <person name="Lin K."/>
            <person name="Ro D.K."/>
            <person name="Chen X."/>
            <person name="Xiong X."/>
            <person name="Shang Y."/>
            <person name="Huang S."/>
            <person name="Zeng J."/>
        </authorList>
    </citation>
    <scope>NUCLEOTIDE SEQUENCE [LARGE SCALE GENOMIC DNA]</scope>
    <source>
        <strain evidence="4">cv. BLH2017</strain>
        <tissue evidence="3">Root</tissue>
    </source>
</reference>
<dbReference type="InterPro" id="IPR008889">
    <property type="entry name" value="VQ"/>
</dbReference>
<dbReference type="PANTHER" id="PTHR33179">
    <property type="entry name" value="VQ MOTIF-CONTAINING PROTEIN"/>
    <property type="match status" value="1"/>
</dbReference>
<feature type="region of interest" description="Disordered" evidence="1">
    <location>
        <begin position="1"/>
        <end position="50"/>
    </location>
</feature>
<dbReference type="EMBL" id="MVGT01000386">
    <property type="protein sequence ID" value="OVA18847.1"/>
    <property type="molecule type" value="Genomic_DNA"/>
</dbReference>
<evidence type="ECO:0000313" key="4">
    <source>
        <dbReference type="Proteomes" id="UP000195402"/>
    </source>
</evidence>
<evidence type="ECO:0000259" key="2">
    <source>
        <dbReference type="Pfam" id="PF05678"/>
    </source>
</evidence>
<dbReference type="GO" id="GO:0005516">
    <property type="term" value="F:calmodulin binding"/>
    <property type="evidence" value="ECO:0007669"/>
    <property type="project" value="TreeGrafter"/>
</dbReference>
<protein>
    <submittedName>
        <fullName evidence="3">VQ</fullName>
    </submittedName>
</protein>
<comment type="caution">
    <text evidence="3">The sequence shown here is derived from an EMBL/GenBank/DDBJ whole genome shotgun (WGS) entry which is preliminary data.</text>
</comment>
<dbReference type="STRING" id="56857.A0A200R801"/>
<dbReference type="InterPro" id="IPR039609">
    <property type="entry name" value="VQ_15/22"/>
</dbReference>
<sequence>MNLIIKPDPSPTGSGSDHDAFSSKRRNSIRSNGKIVKRKSRATKGTPTTFITADPSNFRQMVQQVTGIRLGNSHVPVNHVLKPEPQRPGGNRIQNCSLPTFDTSTFFIETNSNNNNNQLHQHLLGPTNAATTQAHVSFEPVTHGGVGLDLDTSRSFPTLESWRLM</sequence>
<proteinExistence type="predicted"/>
<accession>A0A200R801</accession>
<dbReference type="GO" id="GO:0005634">
    <property type="term" value="C:nucleus"/>
    <property type="evidence" value="ECO:0007669"/>
    <property type="project" value="TreeGrafter"/>
</dbReference>
<name>A0A200R801_MACCD</name>
<dbReference type="OrthoDB" id="780868at2759"/>
<keyword evidence="4" id="KW-1185">Reference proteome</keyword>
<evidence type="ECO:0000313" key="3">
    <source>
        <dbReference type="EMBL" id="OVA18847.1"/>
    </source>
</evidence>
<dbReference type="PANTHER" id="PTHR33179:SF9">
    <property type="entry name" value="OS01G0278000 PROTEIN"/>
    <property type="match status" value="1"/>
</dbReference>
<dbReference type="InParanoid" id="A0A200R801"/>
<dbReference type="Proteomes" id="UP000195402">
    <property type="component" value="Unassembled WGS sequence"/>
</dbReference>